<keyword evidence="4" id="KW-1185">Reference proteome</keyword>
<dbReference type="AlphaFoldDB" id="A0A167VWK0"/>
<dbReference type="Proteomes" id="UP000076532">
    <property type="component" value="Unassembled WGS sequence"/>
</dbReference>
<name>A0A167VWK0_9AGAM</name>
<dbReference type="InterPro" id="IPR054722">
    <property type="entry name" value="PolX-like_BBD"/>
</dbReference>
<dbReference type="OrthoDB" id="7920740at2759"/>
<reference evidence="3 4" key="1">
    <citation type="journal article" date="2016" name="Mol. Biol. Evol.">
        <title>Comparative Genomics of Early-Diverging Mushroom-Forming Fungi Provides Insights into the Origins of Lignocellulose Decay Capabilities.</title>
        <authorList>
            <person name="Nagy L.G."/>
            <person name="Riley R."/>
            <person name="Tritt A."/>
            <person name="Adam C."/>
            <person name="Daum C."/>
            <person name="Floudas D."/>
            <person name="Sun H."/>
            <person name="Yadav J.S."/>
            <person name="Pangilinan J."/>
            <person name="Larsson K.H."/>
            <person name="Matsuura K."/>
            <person name="Barry K."/>
            <person name="Labutti K."/>
            <person name="Kuo R."/>
            <person name="Ohm R.A."/>
            <person name="Bhattacharya S.S."/>
            <person name="Shirouzu T."/>
            <person name="Yoshinaga Y."/>
            <person name="Martin F.M."/>
            <person name="Grigoriev I.V."/>
            <person name="Hibbett D.S."/>
        </authorList>
    </citation>
    <scope>NUCLEOTIDE SEQUENCE [LARGE SCALE GENOMIC DNA]</scope>
    <source>
        <strain evidence="3 4">CBS 109695</strain>
    </source>
</reference>
<dbReference type="EMBL" id="KV417838">
    <property type="protein sequence ID" value="KZP05448.1"/>
    <property type="molecule type" value="Genomic_DNA"/>
</dbReference>
<dbReference type="Pfam" id="PF22936">
    <property type="entry name" value="Pol_BBD"/>
    <property type="match status" value="1"/>
</dbReference>
<protein>
    <recommendedName>
        <fullName evidence="2">Retrovirus-related Pol polyprotein from transposon TNT 1-94-like beta-barrel domain-containing protein</fullName>
    </recommendedName>
</protein>
<feature type="region of interest" description="Disordered" evidence="1">
    <location>
        <begin position="1"/>
        <end position="36"/>
    </location>
</feature>
<feature type="non-terminal residue" evidence="3">
    <location>
        <position position="1"/>
    </location>
</feature>
<sequence length="137" mass="14780">KKQEAERKKKGKGKVKGEAHSAQEDVSESESEGEMAAADMYAQAHVSAKSKRDISAYILSDPSPTAKLKLLLDSGASSGMVPHIEWFEPSSLRPLDPPRPIGFGDDSEVFAIAIGTIILTTKTTNVRLTNVLLVPDF</sequence>
<feature type="non-terminal residue" evidence="3">
    <location>
        <position position="137"/>
    </location>
</feature>
<proteinExistence type="predicted"/>
<organism evidence="3 4">
    <name type="scientific">Athelia psychrophila</name>
    <dbReference type="NCBI Taxonomy" id="1759441"/>
    <lineage>
        <taxon>Eukaryota</taxon>
        <taxon>Fungi</taxon>
        <taxon>Dikarya</taxon>
        <taxon>Basidiomycota</taxon>
        <taxon>Agaricomycotina</taxon>
        <taxon>Agaricomycetes</taxon>
        <taxon>Agaricomycetidae</taxon>
        <taxon>Atheliales</taxon>
        <taxon>Atheliaceae</taxon>
        <taxon>Athelia</taxon>
    </lineage>
</organism>
<gene>
    <name evidence="3" type="ORF">FIBSPDRAFT_705363</name>
</gene>
<accession>A0A167VWK0</accession>
<feature type="domain" description="Retrovirus-related Pol polyprotein from transposon TNT 1-94-like beta-barrel" evidence="2">
    <location>
        <begin position="71"/>
        <end position="137"/>
    </location>
</feature>
<evidence type="ECO:0000313" key="3">
    <source>
        <dbReference type="EMBL" id="KZP05448.1"/>
    </source>
</evidence>
<evidence type="ECO:0000259" key="2">
    <source>
        <dbReference type="Pfam" id="PF22936"/>
    </source>
</evidence>
<evidence type="ECO:0000313" key="4">
    <source>
        <dbReference type="Proteomes" id="UP000076532"/>
    </source>
</evidence>
<evidence type="ECO:0000256" key="1">
    <source>
        <dbReference type="SAM" id="MobiDB-lite"/>
    </source>
</evidence>